<keyword evidence="2 8" id="KW-0418">Kinase</keyword>
<evidence type="ECO:0000256" key="5">
    <source>
        <dbReference type="SAM" id="Phobius"/>
    </source>
</evidence>
<dbReference type="Pfam" id="PF07730">
    <property type="entry name" value="HisKA_3"/>
    <property type="match status" value="1"/>
</dbReference>
<dbReference type="SUPFAM" id="SSF55874">
    <property type="entry name" value="ATPase domain of HSP90 chaperone/DNA topoisomerase II/histidine kinase"/>
    <property type="match status" value="1"/>
</dbReference>
<dbReference type="Pfam" id="PF02518">
    <property type="entry name" value="HATPase_c"/>
    <property type="match status" value="1"/>
</dbReference>
<evidence type="ECO:0000259" key="6">
    <source>
        <dbReference type="Pfam" id="PF02518"/>
    </source>
</evidence>
<evidence type="ECO:0000256" key="4">
    <source>
        <dbReference type="SAM" id="MobiDB-lite"/>
    </source>
</evidence>
<dbReference type="EMBL" id="JBHSBB010000008">
    <property type="protein sequence ID" value="MFC4031621.1"/>
    <property type="molecule type" value="Genomic_DNA"/>
</dbReference>
<dbReference type="Gene3D" id="1.20.5.1930">
    <property type="match status" value="1"/>
</dbReference>
<evidence type="ECO:0000313" key="8">
    <source>
        <dbReference type="EMBL" id="MFC4031621.1"/>
    </source>
</evidence>
<dbReference type="Gene3D" id="3.30.565.10">
    <property type="entry name" value="Histidine kinase-like ATPase, C-terminal domain"/>
    <property type="match status" value="1"/>
</dbReference>
<feature type="domain" description="Signal transduction histidine kinase subgroup 3 dimerisation and phosphoacceptor" evidence="7">
    <location>
        <begin position="104"/>
        <end position="164"/>
    </location>
</feature>
<accession>A0ABV8HN67</accession>
<dbReference type="GO" id="GO:0016301">
    <property type="term" value="F:kinase activity"/>
    <property type="evidence" value="ECO:0007669"/>
    <property type="project" value="UniProtKB-KW"/>
</dbReference>
<evidence type="ECO:0000256" key="2">
    <source>
        <dbReference type="ARBA" id="ARBA00022777"/>
    </source>
</evidence>
<feature type="domain" description="Histidine kinase/HSP90-like ATPase" evidence="6">
    <location>
        <begin position="204"/>
        <end position="284"/>
    </location>
</feature>
<evidence type="ECO:0000313" key="9">
    <source>
        <dbReference type="Proteomes" id="UP001595765"/>
    </source>
</evidence>
<keyword evidence="5" id="KW-0472">Membrane</keyword>
<evidence type="ECO:0000256" key="3">
    <source>
        <dbReference type="ARBA" id="ARBA00023012"/>
    </source>
</evidence>
<dbReference type="Proteomes" id="UP001595765">
    <property type="component" value="Unassembled WGS sequence"/>
</dbReference>
<keyword evidence="5" id="KW-1133">Transmembrane helix</keyword>
<dbReference type="RefSeq" id="WP_386427906.1">
    <property type="nucleotide sequence ID" value="NZ_JBHSBB010000008.1"/>
</dbReference>
<protein>
    <submittedName>
        <fullName evidence="8">Sensor histidine kinase</fullName>
    </submittedName>
</protein>
<organism evidence="8 9">
    <name type="scientific">Streptomyces polygonati</name>
    <dbReference type="NCBI Taxonomy" id="1617087"/>
    <lineage>
        <taxon>Bacteria</taxon>
        <taxon>Bacillati</taxon>
        <taxon>Actinomycetota</taxon>
        <taxon>Actinomycetes</taxon>
        <taxon>Kitasatosporales</taxon>
        <taxon>Streptomycetaceae</taxon>
        <taxon>Streptomyces</taxon>
    </lineage>
</organism>
<keyword evidence="5" id="KW-0812">Transmembrane</keyword>
<dbReference type="InterPro" id="IPR050482">
    <property type="entry name" value="Sensor_HK_TwoCompSys"/>
</dbReference>
<dbReference type="CDD" id="cd16917">
    <property type="entry name" value="HATPase_UhpB-NarQ-NarX-like"/>
    <property type="match status" value="1"/>
</dbReference>
<gene>
    <name evidence="8" type="ORF">ACFO3J_09040</name>
</gene>
<keyword evidence="1" id="KW-0808">Transferase</keyword>
<feature type="region of interest" description="Disordered" evidence="4">
    <location>
        <begin position="304"/>
        <end position="335"/>
    </location>
</feature>
<name>A0ABV8HN67_9ACTN</name>
<feature type="transmembrane region" description="Helical" evidence="5">
    <location>
        <begin position="12"/>
        <end position="31"/>
    </location>
</feature>
<evidence type="ECO:0000256" key="1">
    <source>
        <dbReference type="ARBA" id="ARBA00022679"/>
    </source>
</evidence>
<dbReference type="PANTHER" id="PTHR24421">
    <property type="entry name" value="NITRATE/NITRITE SENSOR PROTEIN NARX-RELATED"/>
    <property type="match status" value="1"/>
</dbReference>
<reference evidence="9" key="1">
    <citation type="journal article" date="2019" name="Int. J. Syst. Evol. Microbiol.">
        <title>The Global Catalogue of Microorganisms (GCM) 10K type strain sequencing project: providing services to taxonomists for standard genome sequencing and annotation.</title>
        <authorList>
            <consortium name="The Broad Institute Genomics Platform"/>
            <consortium name="The Broad Institute Genome Sequencing Center for Infectious Disease"/>
            <person name="Wu L."/>
            <person name="Ma J."/>
        </authorList>
    </citation>
    <scope>NUCLEOTIDE SEQUENCE [LARGE SCALE GENOMIC DNA]</scope>
    <source>
        <strain evidence="9">CGMCC 4.7237</strain>
    </source>
</reference>
<dbReference type="PANTHER" id="PTHR24421:SF63">
    <property type="entry name" value="SENSOR HISTIDINE KINASE DESK"/>
    <property type="match status" value="1"/>
</dbReference>
<sequence>MQLILTFGPLPFFGSAWGGVCGFLAAAALRTGGIRPRWLVLLAVVGLQALVAALTQTGDELVRTLVLACTTGLAVHGIARLGDRLQDGPPTRDTQAARLAVAEERKRFSRDLHDLIGYNLSAITLKSELTRMLVGDDDESAQAELTDIVALSRQLLAEVRGVAHGSPQILFATEIGSVRGILAAAGVATTLDLRVTPLPPRLSTALGAVLREAVTNLLRHSDAEHCRISVTQEAGRVRLEVSNDGTGPSGDLHDGPRRGLRNLADRMHAVGGTLSVSIDEDGWFRLVAQCPLGPFGDAVAVPGPRHPPISSAGPLLARHAPRPGGSGRGAWRRRR</sequence>
<keyword evidence="3" id="KW-0902">Two-component regulatory system</keyword>
<dbReference type="InterPro" id="IPR003594">
    <property type="entry name" value="HATPase_dom"/>
</dbReference>
<keyword evidence="9" id="KW-1185">Reference proteome</keyword>
<dbReference type="InterPro" id="IPR011712">
    <property type="entry name" value="Sig_transdc_His_kin_sub3_dim/P"/>
</dbReference>
<dbReference type="InterPro" id="IPR036890">
    <property type="entry name" value="HATPase_C_sf"/>
</dbReference>
<comment type="caution">
    <text evidence="8">The sequence shown here is derived from an EMBL/GenBank/DDBJ whole genome shotgun (WGS) entry which is preliminary data.</text>
</comment>
<evidence type="ECO:0000259" key="7">
    <source>
        <dbReference type="Pfam" id="PF07730"/>
    </source>
</evidence>
<proteinExistence type="predicted"/>
<feature type="transmembrane region" description="Helical" evidence="5">
    <location>
        <begin position="38"/>
        <end position="55"/>
    </location>
</feature>